<dbReference type="PANTHER" id="PTHR45698">
    <property type="entry name" value="TRACE AMINE-ASSOCIATED RECEPTOR 19N-RELATED"/>
    <property type="match status" value="1"/>
</dbReference>
<protein>
    <recommendedName>
        <fullName evidence="6">G-protein coupled receptors family 1 profile domain-containing protein</fullName>
    </recommendedName>
</protein>
<accession>A0ABN8QBP8</accession>
<dbReference type="InterPro" id="IPR000276">
    <property type="entry name" value="GPCR_Rhodpsn"/>
</dbReference>
<keyword evidence="3 5" id="KW-1133">Transmembrane helix</keyword>
<comment type="caution">
    <text evidence="7">The sequence shown here is derived from an EMBL/GenBank/DDBJ whole genome shotgun (WGS) entry which is preliminary data.</text>
</comment>
<evidence type="ECO:0000259" key="6">
    <source>
        <dbReference type="PROSITE" id="PS50262"/>
    </source>
</evidence>
<dbReference type="SUPFAM" id="SSF81321">
    <property type="entry name" value="Family A G protein-coupled receptor-like"/>
    <property type="match status" value="2"/>
</dbReference>
<organism evidence="7 8">
    <name type="scientific">Porites lobata</name>
    <dbReference type="NCBI Taxonomy" id="104759"/>
    <lineage>
        <taxon>Eukaryota</taxon>
        <taxon>Metazoa</taxon>
        <taxon>Cnidaria</taxon>
        <taxon>Anthozoa</taxon>
        <taxon>Hexacorallia</taxon>
        <taxon>Scleractinia</taxon>
        <taxon>Fungiina</taxon>
        <taxon>Poritidae</taxon>
        <taxon>Porites</taxon>
    </lineage>
</organism>
<feature type="transmembrane region" description="Helical" evidence="5">
    <location>
        <begin position="20"/>
        <end position="38"/>
    </location>
</feature>
<feature type="domain" description="G-protein coupled receptors family 1 profile" evidence="6">
    <location>
        <begin position="175"/>
        <end position="346"/>
    </location>
</feature>
<dbReference type="EMBL" id="CALNXK010000118">
    <property type="protein sequence ID" value="CAH3160774.1"/>
    <property type="molecule type" value="Genomic_DNA"/>
</dbReference>
<feature type="transmembrane region" description="Helical" evidence="5">
    <location>
        <begin position="328"/>
        <end position="349"/>
    </location>
</feature>
<dbReference type="PANTHER" id="PTHR45698:SF1">
    <property type="entry name" value="TRACE AMINE-ASSOCIATED RECEPTOR 13C-LIKE"/>
    <property type="match status" value="1"/>
</dbReference>
<feature type="transmembrane region" description="Helical" evidence="5">
    <location>
        <begin position="245"/>
        <end position="270"/>
    </location>
</feature>
<comment type="subcellular location">
    <subcellularLocation>
        <location evidence="1">Membrane</location>
    </subcellularLocation>
</comment>
<evidence type="ECO:0000313" key="8">
    <source>
        <dbReference type="Proteomes" id="UP001159405"/>
    </source>
</evidence>
<dbReference type="Gene3D" id="1.20.1070.10">
    <property type="entry name" value="Rhodopsin 7-helix transmembrane proteins"/>
    <property type="match status" value="2"/>
</dbReference>
<name>A0ABN8QBP8_9CNID</name>
<feature type="transmembrane region" description="Helical" evidence="5">
    <location>
        <begin position="192"/>
        <end position="215"/>
    </location>
</feature>
<evidence type="ECO:0000256" key="4">
    <source>
        <dbReference type="ARBA" id="ARBA00023136"/>
    </source>
</evidence>
<evidence type="ECO:0000256" key="2">
    <source>
        <dbReference type="ARBA" id="ARBA00022692"/>
    </source>
</evidence>
<sequence>MSSTYQDFGVSETVVKTAQGILIIVNIMGNFLVCVIIVKEKDMRYLFIHSITHPEGTAGLLLCKLLTSGNLAWVGAASSVVTLVSTAFERYYAVLHPLGTKGNLTENKVKVNSHPCFSKFIIKMMSFEEESIITVMKNRGGINKALYGEAPPDVHPSLTFLCTILTDGKGTPFVYFLMTNGTPSTYLKTAPIVFLVLFQVIIPCSWIFGVVINIVGILCDNVNEEKACAHICPEEWMNRVYSSTWFLFVAFFPVCLMATLYARVVYALWFKSENSTENSDRQQGVLKIRKRVTLMVLIVSVVFAVCWLTDASNFILSDFSVVRTSLPVALTNTLILFNSAINPIVYALVNQRFRRKFKSMICCFSRRTRNIVNPTFPLSNPTQTALSRD</sequence>
<dbReference type="InterPro" id="IPR017452">
    <property type="entry name" value="GPCR_Rhodpsn_7TM"/>
</dbReference>
<dbReference type="Pfam" id="PF00001">
    <property type="entry name" value="7tm_1"/>
    <property type="match status" value="1"/>
</dbReference>
<evidence type="ECO:0000313" key="7">
    <source>
        <dbReference type="EMBL" id="CAH3160774.1"/>
    </source>
</evidence>
<feature type="transmembrane region" description="Helical" evidence="5">
    <location>
        <begin position="291"/>
        <end position="316"/>
    </location>
</feature>
<dbReference type="PRINTS" id="PR00237">
    <property type="entry name" value="GPCRRHODOPSN"/>
</dbReference>
<evidence type="ECO:0000256" key="3">
    <source>
        <dbReference type="ARBA" id="ARBA00022989"/>
    </source>
</evidence>
<reference evidence="7 8" key="1">
    <citation type="submission" date="2022-05" db="EMBL/GenBank/DDBJ databases">
        <authorList>
            <consortium name="Genoscope - CEA"/>
            <person name="William W."/>
        </authorList>
    </citation>
    <scope>NUCLEOTIDE SEQUENCE [LARGE SCALE GENOMIC DNA]</scope>
</reference>
<proteinExistence type="predicted"/>
<keyword evidence="2 5" id="KW-0812">Transmembrane</keyword>
<evidence type="ECO:0000256" key="1">
    <source>
        <dbReference type="ARBA" id="ARBA00004370"/>
    </source>
</evidence>
<gene>
    <name evidence="7" type="ORF">PLOB_00004227</name>
</gene>
<evidence type="ECO:0000256" key="5">
    <source>
        <dbReference type="SAM" id="Phobius"/>
    </source>
</evidence>
<keyword evidence="8" id="KW-1185">Reference proteome</keyword>
<keyword evidence="4 5" id="KW-0472">Membrane</keyword>
<dbReference type="Proteomes" id="UP001159405">
    <property type="component" value="Unassembled WGS sequence"/>
</dbReference>
<dbReference type="PROSITE" id="PS50262">
    <property type="entry name" value="G_PROTEIN_RECEP_F1_2"/>
    <property type="match status" value="1"/>
</dbReference>